<reference evidence="1 3" key="1">
    <citation type="submission" date="2015-07" db="EMBL/GenBank/DDBJ databases">
        <title>Fjat-14205 dsm 2895.</title>
        <authorList>
            <person name="Liu B."/>
            <person name="Wang J."/>
            <person name="Zhu Y."/>
            <person name="Liu G."/>
            <person name="Chen Q."/>
            <person name="Chen Z."/>
            <person name="Lan J."/>
            <person name="Che J."/>
            <person name="Ge C."/>
            <person name="Shi H."/>
            <person name="Pan Z."/>
            <person name="Liu X."/>
        </authorList>
    </citation>
    <scope>NUCLEOTIDE SEQUENCE [LARGE SCALE GENOMIC DNA]</scope>
    <source>
        <strain evidence="1 3">DSM 2895</strain>
    </source>
</reference>
<dbReference type="RefSeq" id="WP_043067135.1">
    <property type="nucleotide sequence ID" value="NZ_BJOA01000331.1"/>
</dbReference>
<dbReference type="PANTHER" id="PTHR11626:SF2">
    <property type="entry name" value="SQUALENE SYNTHASE"/>
    <property type="match status" value="1"/>
</dbReference>
<accession>A0A0D1WKZ4</accession>
<dbReference type="InterPro" id="IPR044844">
    <property type="entry name" value="Trans_IPPS_euk-type"/>
</dbReference>
<dbReference type="Pfam" id="PF00494">
    <property type="entry name" value="SQS_PSY"/>
    <property type="match status" value="1"/>
</dbReference>
<dbReference type="EMBL" id="FNED01000015">
    <property type="protein sequence ID" value="SDJ29145.1"/>
    <property type="molecule type" value="Genomic_DNA"/>
</dbReference>
<dbReference type="OrthoDB" id="9787280at2"/>
<dbReference type="PATRIC" id="fig|47500.12.peg.2001"/>
<dbReference type="InterPro" id="IPR008949">
    <property type="entry name" value="Isoprenoid_synthase_dom_sf"/>
</dbReference>
<organism evidence="1 3">
    <name type="scientific">Aneurinibacillus migulanus</name>
    <name type="common">Bacillus migulanus</name>
    <dbReference type="NCBI Taxonomy" id="47500"/>
    <lineage>
        <taxon>Bacteria</taxon>
        <taxon>Bacillati</taxon>
        <taxon>Bacillota</taxon>
        <taxon>Bacilli</taxon>
        <taxon>Bacillales</taxon>
        <taxon>Paenibacillaceae</taxon>
        <taxon>Aneurinibacillus group</taxon>
        <taxon>Aneurinibacillus</taxon>
    </lineage>
</organism>
<gene>
    <name evidence="1" type="ORF">AF333_29630</name>
    <name evidence="2" type="ORF">SAMN04487909_11530</name>
</gene>
<evidence type="ECO:0000313" key="1">
    <source>
        <dbReference type="EMBL" id="KON84123.1"/>
    </source>
</evidence>
<dbReference type="GeneID" id="42309292"/>
<dbReference type="EMBL" id="LGUG01000013">
    <property type="protein sequence ID" value="KON84123.1"/>
    <property type="molecule type" value="Genomic_DNA"/>
</dbReference>
<dbReference type="Gene3D" id="1.10.600.10">
    <property type="entry name" value="Farnesyl Diphosphate Synthase"/>
    <property type="match status" value="1"/>
</dbReference>
<keyword evidence="2" id="KW-0808">Transferase</keyword>
<protein>
    <submittedName>
        <fullName evidence="2">Farnesyl-diphosphate farnesyltransferase</fullName>
    </submittedName>
    <submittedName>
        <fullName evidence="1">Phytoene synthase</fullName>
    </submittedName>
</protein>
<dbReference type="SUPFAM" id="SSF48576">
    <property type="entry name" value="Terpenoid synthases"/>
    <property type="match status" value="1"/>
</dbReference>
<evidence type="ECO:0000313" key="3">
    <source>
        <dbReference type="Proteomes" id="UP000037269"/>
    </source>
</evidence>
<dbReference type="AlphaFoldDB" id="A0A0D1WKZ4"/>
<evidence type="ECO:0000313" key="2">
    <source>
        <dbReference type="EMBL" id="SDJ29145.1"/>
    </source>
</evidence>
<dbReference type="STRING" id="47500.AF333_29630"/>
<dbReference type="GO" id="GO:0045338">
    <property type="term" value="P:farnesyl diphosphate metabolic process"/>
    <property type="evidence" value="ECO:0007669"/>
    <property type="project" value="InterPro"/>
</dbReference>
<reference evidence="2" key="2">
    <citation type="submission" date="2016-10" db="EMBL/GenBank/DDBJ databases">
        <authorList>
            <person name="de Groot N.N."/>
        </authorList>
    </citation>
    <scope>NUCLEOTIDE SEQUENCE [LARGE SCALE GENOMIC DNA]</scope>
    <source>
        <strain evidence="2">DSM 2895</strain>
    </source>
</reference>
<proteinExistence type="predicted"/>
<dbReference type="Proteomes" id="UP000182836">
    <property type="component" value="Unassembled WGS sequence"/>
</dbReference>
<dbReference type="Proteomes" id="UP000037269">
    <property type="component" value="Unassembled WGS sequence"/>
</dbReference>
<dbReference type="GO" id="GO:0051996">
    <property type="term" value="F:squalene synthase [NAD(P)H] activity"/>
    <property type="evidence" value="ECO:0007669"/>
    <property type="project" value="InterPro"/>
</dbReference>
<dbReference type="InterPro" id="IPR002060">
    <property type="entry name" value="Squ/phyt_synthse"/>
</dbReference>
<keyword evidence="3" id="KW-1185">Reference proteome</keyword>
<sequence>MIKTTDLHKGAMDMLLETSRTFFIPISHLSPGLQESVASAYLCMRAIDEIEDHPELPTDVKISLLRSVSLLLEKPIDNNEWMALFQPYSSLLPEVTLRLGDWIKLSPPSIAPNIRKATAIMANGMANWVSKEWRIKNEKDLDDYTFYVAGLVGILLSEIWKWHDDIETDRDLAVAFGRGLQAVNIIRNRAEDVCRGVNFFPDGWKAEDMFAYARRNLALADAYLKSIKSDTILVFCRIPLILAHGTLDALAAGKEKLDRATVTHLVKQVTEV</sequence>
<dbReference type="PANTHER" id="PTHR11626">
    <property type="entry name" value="FARNESYL-DIPHOSPHATE FARNESYLTRANSFERASE"/>
    <property type="match status" value="1"/>
</dbReference>
<name>A0A0D1WKZ4_ANEMI</name>